<reference evidence="1 3" key="1">
    <citation type="submission" date="2017-07" db="EMBL/GenBank/DDBJ databases">
        <title>Bifidobacterium novel species.</title>
        <authorList>
            <person name="Lugli G.A."/>
            <person name="Milani C."/>
            <person name="Duranti S."/>
            <person name="Mangifesta M."/>
        </authorList>
    </citation>
    <scope>NUCLEOTIDE SEQUENCE [LARGE SCALE GENOMIC DNA]</scope>
    <source>
        <strain evidence="1 3">45</strain>
    </source>
</reference>
<proteinExistence type="predicted"/>
<organism evidence="1 3">
    <name type="scientific">Bifidobacterium imperatoris</name>
    <dbReference type="NCBI Taxonomy" id="2020965"/>
    <lineage>
        <taxon>Bacteria</taxon>
        <taxon>Bacillati</taxon>
        <taxon>Actinomycetota</taxon>
        <taxon>Actinomycetes</taxon>
        <taxon>Bifidobacteriales</taxon>
        <taxon>Bifidobacteriaceae</taxon>
        <taxon>Bifidobacterium</taxon>
    </lineage>
</organism>
<dbReference type="Proteomes" id="UP000663067">
    <property type="component" value="Chromosome"/>
</dbReference>
<reference evidence="2 4" key="2">
    <citation type="submission" date="2021-03" db="EMBL/GenBank/DDBJ databases">
        <title>Genome sequencing of Bifidobacterium imperatoris JCM 32708.</title>
        <authorList>
            <person name="Kim J."/>
        </authorList>
    </citation>
    <scope>NUCLEOTIDE SEQUENCE [LARGE SCALE GENOMIC DNA]</scope>
    <source>
        <strain evidence="2 4">JCM 32708</strain>
    </source>
</reference>
<keyword evidence="4" id="KW-1185">Reference proteome</keyword>
<evidence type="ECO:0000313" key="2">
    <source>
        <dbReference type="EMBL" id="QSY57289.1"/>
    </source>
</evidence>
<dbReference type="Proteomes" id="UP000234855">
    <property type="component" value="Unassembled WGS sequence"/>
</dbReference>
<evidence type="ECO:0000313" key="1">
    <source>
        <dbReference type="EMBL" id="PLS24215.1"/>
    </source>
</evidence>
<protein>
    <submittedName>
        <fullName evidence="1">Uncharacterized protein</fullName>
    </submittedName>
</protein>
<evidence type="ECO:0000313" key="4">
    <source>
        <dbReference type="Proteomes" id="UP000663067"/>
    </source>
</evidence>
<name>A0A2N5IQI0_9BIFI</name>
<accession>A0A2N5IQI0</accession>
<dbReference type="EMBL" id="NMWV01000025">
    <property type="protein sequence ID" value="PLS24215.1"/>
    <property type="molecule type" value="Genomic_DNA"/>
</dbReference>
<sequence>MTADAQGNDLTAVKYVTSSKIIIAPYNPTAKLTASMIAKTVADPITTLKDIFSKGHAVGLITSDGAPQDARDSDDATEFHQPGYMLNADPNLTLAFTVAEDNETVRGMTIGTPDADGVYHVSDTIQDSKWIAYQETHYKTGTIRRRLGVLQTTGSEPAQDTRGEVSGIALTTTWQKDSIVDNGNSRYLQSYYTPTTTDTETGK</sequence>
<dbReference type="AlphaFoldDB" id="A0A2N5IQI0"/>
<dbReference type="RefSeq" id="WP_101626291.1">
    <property type="nucleotide sequence ID" value="NZ_CP071591.1"/>
</dbReference>
<dbReference type="EMBL" id="CP071591">
    <property type="protein sequence ID" value="QSY57289.1"/>
    <property type="molecule type" value="Genomic_DNA"/>
</dbReference>
<gene>
    <name evidence="2" type="ORF">BLI708_08600</name>
    <name evidence="1" type="ORF">Tam1G_1792</name>
</gene>
<evidence type="ECO:0000313" key="3">
    <source>
        <dbReference type="Proteomes" id="UP000234855"/>
    </source>
</evidence>